<proteinExistence type="predicted"/>
<dbReference type="KEGG" id="ncv:NCAV_0564"/>
<dbReference type="AlphaFoldDB" id="A0A2K5AQ64"/>
<reference evidence="2" key="1">
    <citation type="submission" date="2018-01" db="EMBL/GenBank/DDBJ databases">
        <authorList>
            <person name="Kerou L M."/>
        </authorList>
    </citation>
    <scope>NUCLEOTIDE SEQUENCE [LARGE SCALE GENOMIC DNA]</scope>
    <source>
        <strain evidence="2">SCU2</strain>
    </source>
</reference>
<gene>
    <name evidence="1" type="ORF">NCAV_0564</name>
</gene>
<protein>
    <submittedName>
        <fullName evidence="1">Uncharacterized protein</fullName>
    </submittedName>
</protein>
<keyword evidence="2" id="KW-1185">Reference proteome</keyword>
<dbReference type="EMBL" id="LT981265">
    <property type="protein sequence ID" value="SPC33757.1"/>
    <property type="molecule type" value="Genomic_DNA"/>
</dbReference>
<organism evidence="1 2">
    <name type="scientific">Candidatus Nitrosocaldus cavascurensis</name>
    <dbReference type="NCBI Taxonomy" id="2058097"/>
    <lineage>
        <taxon>Archaea</taxon>
        <taxon>Nitrososphaerota</taxon>
        <taxon>Nitrososphaeria</taxon>
        <taxon>Candidatus Nitrosocaldales</taxon>
        <taxon>Candidatus Nitrosocaldaceae</taxon>
        <taxon>Candidatus Nitrosocaldus</taxon>
    </lineage>
</organism>
<sequence length="51" mass="6106">MLRRISITVLYKQLVLIDNDGYNHAIEMSFDTFNYITVRQVNCIYSKNIYD</sequence>
<accession>A0A2K5AQ64</accession>
<evidence type="ECO:0000313" key="1">
    <source>
        <dbReference type="EMBL" id="SPC33757.1"/>
    </source>
</evidence>
<name>A0A2K5AQ64_9ARCH</name>
<evidence type="ECO:0000313" key="2">
    <source>
        <dbReference type="Proteomes" id="UP000236248"/>
    </source>
</evidence>
<dbReference type="Proteomes" id="UP000236248">
    <property type="component" value="Chromosome NCAV"/>
</dbReference>